<keyword evidence="1" id="KW-1133">Transmembrane helix</keyword>
<evidence type="ECO:0000256" key="1">
    <source>
        <dbReference type="SAM" id="Phobius"/>
    </source>
</evidence>
<dbReference type="Proteomes" id="UP000198802">
    <property type="component" value="Unassembled WGS sequence"/>
</dbReference>
<reference evidence="3" key="1">
    <citation type="submission" date="2015-11" db="EMBL/GenBank/DDBJ databases">
        <authorList>
            <person name="Varghese N."/>
        </authorList>
    </citation>
    <scope>NUCLEOTIDE SEQUENCE [LARGE SCALE GENOMIC DNA]</scope>
    <source>
        <strain evidence="3">DSM 45899</strain>
    </source>
</reference>
<keyword evidence="1" id="KW-0812">Transmembrane</keyword>
<accession>A0A0S4QP70</accession>
<protein>
    <submittedName>
        <fullName evidence="2">Uncharacterized protein</fullName>
    </submittedName>
</protein>
<organism evidence="2 3">
    <name type="scientific">Parafrankia irregularis</name>
    <dbReference type="NCBI Taxonomy" id="795642"/>
    <lineage>
        <taxon>Bacteria</taxon>
        <taxon>Bacillati</taxon>
        <taxon>Actinomycetota</taxon>
        <taxon>Actinomycetes</taxon>
        <taxon>Frankiales</taxon>
        <taxon>Frankiaceae</taxon>
        <taxon>Parafrankia</taxon>
    </lineage>
</organism>
<proteinExistence type="predicted"/>
<feature type="transmembrane region" description="Helical" evidence="1">
    <location>
        <begin position="6"/>
        <end position="27"/>
    </location>
</feature>
<keyword evidence="3" id="KW-1185">Reference proteome</keyword>
<name>A0A0S4QP70_9ACTN</name>
<dbReference type="EMBL" id="FAOZ01000009">
    <property type="protein sequence ID" value="CUU56846.1"/>
    <property type="molecule type" value="Genomic_DNA"/>
</dbReference>
<dbReference type="AlphaFoldDB" id="A0A0S4QP70"/>
<sequence length="161" mass="17846">MIDVVVSAVLGAVVGSGLTIFGSYVQLRMNRAEERHSVAREVVKGLWLELHERQQSIHGRQLGSPGWRRAFDADVTELAARIAQLAMITRPQDQYGPRLLMLSDILRGVAGSRGNEDRDLCHAAIDVIVYAQWICAATLTGDPQPAEPARLPEYREQFVRG</sequence>
<dbReference type="RefSeq" id="WP_091277668.1">
    <property type="nucleotide sequence ID" value="NZ_FAOZ01000009.1"/>
</dbReference>
<evidence type="ECO:0000313" key="3">
    <source>
        <dbReference type="Proteomes" id="UP000198802"/>
    </source>
</evidence>
<evidence type="ECO:0000313" key="2">
    <source>
        <dbReference type="EMBL" id="CUU56846.1"/>
    </source>
</evidence>
<gene>
    <name evidence="2" type="ORF">Ga0074812_10966</name>
</gene>
<keyword evidence="1" id="KW-0472">Membrane</keyword>